<name>A0A0B8QR92_LACLL</name>
<dbReference type="InterPro" id="IPR004107">
    <property type="entry name" value="Integrase_SAM-like_N"/>
</dbReference>
<evidence type="ECO:0000256" key="3">
    <source>
        <dbReference type="ARBA" id="ARBA00023125"/>
    </source>
</evidence>
<dbReference type="InterPro" id="IPR010998">
    <property type="entry name" value="Integrase_recombinase_N"/>
</dbReference>
<keyword evidence="2" id="KW-0229">DNA integration</keyword>
<dbReference type="InterPro" id="IPR013762">
    <property type="entry name" value="Integrase-like_cat_sf"/>
</dbReference>
<dbReference type="PANTHER" id="PTHR30629">
    <property type="entry name" value="PROPHAGE INTEGRASE"/>
    <property type="match status" value="1"/>
</dbReference>
<evidence type="ECO:0000259" key="6">
    <source>
        <dbReference type="PROSITE" id="PS51898"/>
    </source>
</evidence>
<gene>
    <name evidence="8" type="ORF">JCM5805K_0581</name>
</gene>
<dbReference type="GO" id="GO:0003677">
    <property type="term" value="F:DNA binding"/>
    <property type="evidence" value="ECO:0007669"/>
    <property type="project" value="UniProtKB-UniRule"/>
</dbReference>
<dbReference type="GO" id="GO:0006310">
    <property type="term" value="P:DNA recombination"/>
    <property type="evidence" value="ECO:0007669"/>
    <property type="project" value="UniProtKB-KW"/>
</dbReference>
<evidence type="ECO:0000256" key="4">
    <source>
        <dbReference type="ARBA" id="ARBA00023172"/>
    </source>
</evidence>
<evidence type="ECO:0000259" key="7">
    <source>
        <dbReference type="PROSITE" id="PS51900"/>
    </source>
</evidence>
<dbReference type="Pfam" id="PF14659">
    <property type="entry name" value="Phage_int_SAM_3"/>
    <property type="match status" value="1"/>
</dbReference>
<dbReference type="PROSITE" id="PS51900">
    <property type="entry name" value="CB"/>
    <property type="match status" value="1"/>
</dbReference>
<dbReference type="PROSITE" id="PS51898">
    <property type="entry name" value="TYR_RECOMBINASE"/>
    <property type="match status" value="1"/>
</dbReference>
<dbReference type="InterPro" id="IPR050808">
    <property type="entry name" value="Phage_Integrase"/>
</dbReference>
<feature type="domain" description="Core-binding (CB)" evidence="7">
    <location>
        <begin position="69"/>
        <end position="148"/>
    </location>
</feature>
<evidence type="ECO:0000256" key="5">
    <source>
        <dbReference type="PROSITE-ProRule" id="PRU01248"/>
    </source>
</evidence>
<sequence>MRYKNQMWIEDLANGKYKYFERYRDPLTEKLKKVSVTLDKKTPRAQKVAQAELLEKIESKINNSSTSNAKFTDIAEEWWSFYKKSIKQSSISALQSSFNFIIDYFDKEIKISNVTSKVIQKFINDADCPRSKLERSKSTLNLIFDYAVDLEYIEYNPARKAKLPKKIQTVKDLEKIQNKYLEQNELKALLSELYSRPNTRRLALLAEFMSLNGCRMGEAIALKKENYKRSERKIDIHGTLDKTVGYSKGVKTTPKTASSFRTVDLSDREIEILDEIIEQNNLSKSVRNDYNEMGYIFVSKRGIPLQTNSFNLAIKRANSRLKSPINKNLSSHIFRHTLISYLAENNVPLKAIVDRVGHKDGGKTTTAIYTHVTENMKSSIIDILNKKN</sequence>
<reference evidence="8 9" key="1">
    <citation type="submission" date="2015-01" db="EMBL/GenBank/DDBJ databases">
        <title>Lactococcus lactis subsp.lactis JCM 5805 whole genome shotgun sequence.</title>
        <authorList>
            <person name="Fujii T."/>
            <person name="Tomita Y."/>
            <person name="Ikushima S."/>
            <person name="Fujiwara D."/>
        </authorList>
    </citation>
    <scope>NUCLEOTIDE SEQUENCE [LARGE SCALE GENOMIC DNA]</scope>
    <source>
        <strain evidence="8 9">JCM 5805</strain>
    </source>
</reference>
<feature type="domain" description="Tyr recombinase" evidence="6">
    <location>
        <begin position="176"/>
        <end position="382"/>
    </location>
</feature>
<dbReference type="Proteomes" id="UP000031847">
    <property type="component" value="Unassembled WGS sequence"/>
</dbReference>
<organism evidence="8 9">
    <name type="scientific">Lactococcus lactis subsp. lactis</name>
    <name type="common">Streptococcus lactis</name>
    <dbReference type="NCBI Taxonomy" id="1360"/>
    <lineage>
        <taxon>Bacteria</taxon>
        <taxon>Bacillati</taxon>
        <taxon>Bacillota</taxon>
        <taxon>Bacilli</taxon>
        <taxon>Lactobacillales</taxon>
        <taxon>Streptococcaceae</taxon>
        <taxon>Lactococcus</taxon>
    </lineage>
</organism>
<evidence type="ECO:0000313" key="9">
    <source>
        <dbReference type="Proteomes" id="UP000031847"/>
    </source>
</evidence>
<dbReference type="EMBL" id="BBSI01000015">
    <property type="protein sequence ID" value="GAM79472.1"/>
    <property type="molecule type" value="Genomic_DNA"/>
</dbReference>
<keyword evidence="4" id="KW-0233">DNA recombination</keyword>
<dbReference type="InterPro" id="IPR002104">
    <property type="entry name" value="Integrase_catalytic"/>
</dbReference>
<dbReference type="CDD" id="cd01189">
    <property type="entry name" value="INT_ICEBs1_C_like"/>
    <property type="match status" value="1"/>
</dbReference>
<dbReference type="GO" id="GO:0015074">
    <property type="term" value="P:DNA integration"/>
    <property type="evidence" value="ECO:0007669"/>
    <property type="project" value="UniProtKB-KW"/>
</dbReference>
<dbReference type="Pfam" id="PF00589">
    <property type="entry name" value="Phage_integrase"/>
    <property type="match status" value="1"/>
</dbReference>
<accession>A0A0B8QR92</accession>
<comment type="caution">
    <text evidence="8">The sequence shown here is derived from an EMBL/GenBank/DDBJ whole genome shotgun (WGS) entry which is preliminary data.</text>
</comment>
<dbReference type="AlphaFoldDB" id="A0A0B8QR92"/>
<dbReference type="Gene3D" id="1.10.443.10">
    <property type="entry name" value="Intergrase catalytic core"/>
    <property type="match status" value="1"/>
</dbReference>
<dbReference type="InterPro" id="IPR011010">
    <property type="entry name" value="DNA_brk_join_enz"/>
</dbReference>
<evidence type="ECO:0000313" key="8">
    <source>
        <dbReference type="EMBL" id="GAM79472.1"/>
    </source>
</evidence>
<protein>
    <submittedName>
        <fullName evidence="8">Integrase</fullName>
    </submittedName>
</protein>
<dbReference type="Gene3D" id="1.10.150.130">
    <property type="match status" value="1"/>
</dbReference>
<dbReference type="PANTHER" id="PTHR30629:SF2">
    <property type="entry name" value="PROPHAGE INTEGRASE INTS-RELATED"/>
    <property type="match status" value="1"/>
</dbReference>
<comment type="similarity">
    <text evidence="1">Belongs to the 'phage' integrase family.</text>
</comment>
<keyword evidence="3 5" id="KW-0238">DNA-binding</keyword>
<proteinExistence type="inferred from homology"/>
<evidence type="ECO:0000256" key="2">
    <source>
        <dbReference type="ARBA" id="ARBA00022908"/>
    </source>
</evidence>
<dbReference type="SUPFAM" id="SSF56349">
    <property type="entry name" value="DNA breaking-rejoining enzymes"/>
    <property type="match status" value="1"/>
</dbReference>
<dbReference type="InterPro" id="IPR044068">
    <property type="entry name" value="CB"/>
</dbReference>
<evidence type="ECO:0000256" key="1">
    <source>
        <dbReference type="ARBA" id="ARBA00008857"/>
    </source>
</evidence>